<keyword evidence="6 8" id="KW-0408">Iron</keyword>
<dbReference type="InterPro" id="IPR050121">
    <property type="entry name" value="Cytochrome_P450_monoxygenase"/>
</dbReference>
<keyword evidence="3 8" id="KW-0349">Heme</keyword>
<dbReference type="Proteomes" id="UP000240883">
    <property type="component" value="Unassembled WGS sequence"/>
</dbReference>
<dbReference type="SUPFAM" id="SSF48264">
    <property type="entry name" value="Cytochrome P450"/>
    <property type="match status" value="1"/>
</dbReference>
<evidence type="ECO:0000256" key="1">
    <source>
        <dbReference type="ARBA" id="ARBA00001971"/>
    </source>
</evidence>
<feature type="binding site" description="axial binding residue" evidence="8">
    <location>
        <position position="427"/>
    </location>
    <ligand>
        <name>heme</name>
        <dbReference type="ChEBI" id="CHEBI:30413"/>
    </ligand>
    <ligandPart>
        <name>Fe</name>
        <dbReference type="ChEBI" id="CHEBI:18248"/>
    </ligandPart>
</feature>
<dbReference type="PANTHER" id="PTHR24305">
    <property type="entry name" value="CYTOCHROME P450"/>
    <property type="match status" value="1"/>
</dbReference>
<keyword evidence="10" id="KW-1185">Reference proteome</keyword>
<evidence type="ECO:0000313" key="9">
    <source>
        <dbReference type="EMBL" id="PSN64493.1"/>
    </source>
</evidence>
<dbReference type="Pfam" id="PF00067">
    <property type="entry name" value="p450"/>
    <property type="match status" value="1"/>
</dbReference>
<dbReference type="PANTHER" id="PTHR24305:SF29">
    <property type="entry name" value="BENZOATE-PARA-HYDROXYLASE"/>
    <property type="match status" value="1"/>
</dbReference>
<dbReference type="AlphaFoldDB" id="A0A2T2NGC6"/>
<dbReference type="PRINTS" id="PR00385">
    <property type="entry name" value="P450"/>
</dbReference>
<evidence type="ECO:0000256" key="5">
    <source>
        <dbReference type="ARBA" id="ARBA00023002"/>
    </source>
</evidence>
<dbReference type="InterPro" id="IPR002401">
    <property type="entry name" value="Cyt_P450_E_grp-I"/>
</dbReference>
<dbReference type="EMBL" id="KZ678138">
    <property type="protein sequence ID" value="PSN64493.1"/>
    <property type="molecule type" value="Genomic_DNA"/>
</dbReference>
<comment type="similarity">
    <text evidence="2">Belongs to the cytochrome P450 family.</text>
</comment>
<dbReference type="GO" id="GO:0016705">
    <property type="term" value="F:oxidoreductase activity, acting on paired donors, with incorporation or reduction of molecular oxygen"/>
    <property type="evidence" value="ECO:0007669"/>
    <property type="project" value="InterPro"/>
</dbReference>
<dbReference type="OrthoDB" id="1470350at2759"/>
<dbReference type="GO" id="GO:0004497">
    <property type="term" value="F:monooxygenase activity"/>
    <property type="evidence" value="ECO:0007669"/>
    <property type="project" value="UniProtKB-KW"/>
</dbReference>
<sequence length="445" mass="51009">NIVYNLTLHPLARFPGPLLRRSLRFPYMYSMWSGKSHIHWQELHRKYGPIVRVAPNELSFADTAAWNDIYSNHGGDHSFLKPMEWHTPSPGRASSIIDCRGKEHTRTRKKMEPAFTERATMSQEGIVQKYVSLLMRRLGEKIVPVGPERRDAGDVNITEWSTWTTLDITGDLAFGEAFGCLEQSAMNEWMGSIFGSLQFMILAALLRYYPWLNWLMEKMTPQKLKDAVVEHWRIVENKVDTRLRRETSRANFIGYWTKNGKGQDSLTLHEVYSNAFIMMLAGTETTSTSLSGIIYQLVHKPSDIVRLTKEVRENFQKEEDITFSALKDFPFLNAVIWEGFRMSTPFPLGFKRMAPPGGGTVCGQHIPANTIVFQAFIALYFDENRVYDAHAFHPERWLEEATADPNSSFYNDDRAALQPFEVGRNVCIGKPLAMAQTRLILAKLF</sequence>
<evidence type="ECO:0000313" key="10">
    <source>
        <dbReference type="Proteomes" id="UP000240883"/>
    </source>
</evidence>
<dbReference type="PRINTS" id="PR00463">
    <property type="entry name" value="EP450I"/>
</dbReference>
<evidence type="ECO:0000256" key="4">
    <source>
        <dbReference type="ARBA" id="ARBA00022723"/>
    </source>
</evidence>
<gene>
    <name evidence="9" type="ORF">BS50DRAFT_498420</name>
</gene>
<evidence type="ECO:0000256" key="6">
    <source>
        <dbReference type="ARBA" id="ARBA00023004"/>
    </source>
</evidence>
<dbReference type="InterPro" id="IPR036396">
    <property type="entry name" value="Cyt_P450_sf"/>
</dbReference>
<feature type="non-terminal residue" evidence="9">
    <location>
        <position position="1"/>
    </location>
</feature>
<dbReference type="InterPro" id="IPR001128">
    <property type="entry name" value="Cyt_P450"/>
</dbReference>
<comment type="cofactor">
    <cofactor evidence="1 8">
        <name>heme</name>
        <dbReference type="ChEBI" id="CHEBI:30413"/>
    </cofactor>
</comment>
<dbReference type="GO" id="GO:0005506">
    <property type="term" value="F:iron ion binding"/>
    <property type="evidence" value="ECO:0007669"/>
    <property type="project" value="InterPro"/>
</dbReference>
<protein>
    <submittedName>
        <fullName evidence="9">Cytochrome P450</fullName>
    </submittedName>
</protein>
<name>A0A2T2NGC6_CORCC</name>
<proteinExistence type="inferred from homology"/>
<reference evidence="9 10" key="1">
    <citation type="journal article" date="2018" name="Front. Microbiol.">
        <title>Genome-Wide Analysis of Corynespora cassiicola Leaf Fall Disease Putative Effectors.</title>
        <authorList>
            <person name="Lopez D."/>
            <person name="Ribeiro S."/>
            <person name="Label P."/>
            <person name="Fumanal B."/>
            <person name="Venisse J.S."/>
            <person name="Kohler A."/>
            <person name="de Oliveira R.R."/>
            <person name="Labutti K."/>
            <person name="Lipzen A."/>
            <person name="Lail K."/>
            <person name="Bauer D."/>
            <person name="Ohm R.A."/>
            <person name="Barry K.W."/>
            <person name="Spatafora J."/>
            <person name="Grigoriev I.V."/>
            <person name="Martin F.M."/>
            <person name="Pujade-Renaud V."/>
        </authorList>
    </citation>
    <scope>NUCLEOTIDE SEQUENCE [LARGE SCALE GENOMIC DNA]</scope>
    <source>
        <strain evidence="9 10">Philippines</strain>
    </source>
</reference>
<dbReference type="STRING" id="1448308.A0A2T2NGC6"/>
<dbReference type="CDD" id="cd11058">
    <property type="entry name" value="CYP60B-like"/>
    <property type="match status" value="1"/>
</dbReference>
<accession>A0A2T2NGC6</accession>
<evidence type="ECO:0000256" key="2">
    <source>
        <dbReference type="ARBA" id="ARBA00010617"/>
    </source>
</evidence>
<dbReference type="Gene3D" id="1.10.630.10">
    <property type="entry name" value="Cytochrome P450"/>
    <property type="match status" value="1"/>
</dbReference>
<organism evidence="9 10">
    <name type="scientific">Corynespora cassiicola Philippines</name>
    <dbReference type="NCBI Taxonomy" id="1448308"/>
    <lineage>
        <taxon>Eukaryota</taxon>
        <taxon>Fungi</taxon>
        <taxon>Dikarya</taxon>
        <taxon>Ascomycota</taxon>
        <taxon>Pezizomycotina</taxon>
        <taxon>Dothideomycetes</taxon>
        <taxon>Pleosporomycetidae</taxon>
        <taxon>Pleosporales</taxon>
        <taxon>Corynesporascaceae</taxon>
        <taxon>Corynespora</taxon>
    </lineage>
</organism>
<keyword evidence="4 8" id="KW-0479">Metal-binding</keyword>
<keyword evidence="5" id="KW-0560">Oxidoreductase</keyword>
<evidence type="ECO:0000256" key="7">
    <source>
        <dbReference type="ARBA" id="ARBA00023033"/>
    </source>
</evidence>
<evidence type="ECO:0000256" key="8">
    <source>
        <dbReference type="PIRSR" id="PIRSR602401-1"/>
    </source>
</evidence>
<dbReference type="GO" id="GO:0020037">
    <property type="term" value="F:heme binding"/>
    <property type="evidence" value="ECO:0007669"/>
    <property type="project" value="InterPro"/>
</dbReference>
<keyword evidence="7" id="KW-0503">Monooxygenase</keyword>
<evidence type="ECO:0000256" key="3">
    <source>
        <dbReference type="ARBA" id="ARBA00022617"/>
    </source>
</evidence>